<keyword evidence="1" id="KW-0812">Transmembrane</keyword>
<gene>
    <name evidence="2" type="ORF">SCF082_LOCUS42235</name>
</gene>
<proteinExistence type="predicted"/>
<evidence type="ECO:0000313" key="3">
    <source>
        <dbReference type="Proteomes" id="UP001642464"/>
    </source>
</evidence>
<reference evidence="2 3" key="1">
    <citation type="submission" date="2024-02" db="EMBL/GenBank/DDBJ databases">
        <authorList>
            <person name="Chen Y."/>
            <person name="Shah S."/>
            <person name="Dougan E. K."/>
            <person name="Thang M."/>
            <person name="Chan C."/>
        </authorList>
    </citation>
    <scope>NUCLEOTIDE SEQUENCE [LARGE SCALE GENOMIC DNA]</scope>
</reference>
<accession>A0ABP0QNJ2</accession>
<name>A0ABP0QNJ2_9DINO</name>
<protein>
    <submittedName>
        <fullName evidence="2">Uncharacterized protein</fullName>
    </submittedName>
</protein>
<comment type="caution">
    <text evidence="2">The sequence shown here is derived from an EMBL/GenBank/DDBJ whole genome shotgun (WGS) entry which is preliminary data.</text>
</comment>
<evidence type="ECO:0000313" key="2">
    <source>
        <dbReference type="EMBL" id="CAK9089509.1"/>
    </source>
</evidence>
<keyword evidence="3" id="KW-1185">Reference proteome</keyword>
<dbReference type="Proteomes" id="UP001642464">
    <property type="component" value="Unassembled WGS sequence"/>
</dbReference>
<keyword evidence="1" id="KW-0472">Membrane</keyword>
<sequence length="69" mass="7315">MTAGMENFNDALDAFKNASRYCWIVFGASTIFSAAAGLFIFTLQGRVSATTPGDGKLDGVFWAGQSKSV</sequence>
<evidence type="ECO:0000256" key="1">
    <source>
        <dbReference type="SAM" id="Phobius"/>
    </source>
</evidence>
<organism evidence="2 3">
    <name type="scientific">Durusdinium trenchii</name>
    <dbReference type="NCBI Taxonomy" id="1381693"/>
    <lineage>
        <taxon>Eukaryota</taxon>
        <taxon>Sar</taxon>
        <taxon>Alveolata</taxon>
        <taxon>Dinophyceae</taxon>
        <taxon>Suessiales</taxon>
        <taxon>Symbiodiniaceae</taxon>
        <taxon>Durusdinium</taxon>
    </lineage>
</organism>
<dbReference type="EMBL" id="CAXAMM010039851">
    <property type="protein sequence ID" value="CAK9089509.1"/>
    <property type="molecule type" value="Genomic_DNA"/>
</dbReference>
<feature type="transmembrane region" description="Helical" evidence="1">
    <location>
        <begin position="21"/>
        <end position="43"/>
    </location>
</feature>
<keyword evidence="1" id="KW-1133">Transmembrane helix</keyword>